<gene>
    <name evidence="2" type="ORF">LCGC14_0018840</name>
</gene>
<proteinExistence type="inferred from homology"/>
<evidence type="ECO:0000313" key="2">
    <source>
        <dbReference type="EMBL" id="KKO11403.1"/>
    </source>
</evidence>
<reference evidence="2" key="1">
    <citation type="journal article" date="2015" name="Nature">
        <title>Complex archaea that bridge the gap between prokaryotes and eukaryotes.</title>
        <authorList>
            <person name="Spang A."/>
            <person name="Saw J.H."/>
            <person name="Jorgensen S.L."/>
            <person name="Zaremba-Niedzwiedzka K."/>
            <person name="Martijn J."/>
            <person name="Lind A.E."/>
            <person name="van Eijk R."/>
            <person name="Schleper C."/>
            <person name="Guy L."/>
            <person name="Ettema T.J."/>
        </authorList>
    </citation>
    <scope>NUCLEOTIDE SEQUENCE</scope>
</reference>
<dbReference type="Pfam" id="PF01894">
    <property type="entry name" value="YjbQ"/>
    <property type="match status" value="1"/>
</dbReference>
<dbReference type="SUPFAM" id="SSF111038">
    <property type="entry name" value="YjbQ-like"/>
    <property type="match status" value="1"/>
</dbReference>
<protein>
    <recommendedName>
        <fullName evidence="3">Secondary thiamine-phosphate synthase enzyme</fullName>
    </recommendedName>
</protein>
<evidence type="ECO:0000256" key="1">
    <source>
        <dbReference type="ARBA" id="ARBA00005534"/>
    </source>
</evidence>
<dbReference type="EMBL" id="LAZR01000003">
    <property type="protein sequence ID" value="KKO11403.1"/>
    <property type="molecule type" value="Genomic_DNA"/>
</dbReference>
<dbReference type="Gene3D" id="2.60.120.460">
    <property type="entry name" value="YjbQ-like"/>
    <property type="match status" value="1"/>
</dbReference>
<dbReference type="PANTHER" id="PTHR30615">
    <property type="entry name" value="UNCHARACTERIZED PROTEIN YJBQ-RELATED"/>
    <property type="match status" value="1"/>
</dbReference>
<dbReference type="InterPro" id="IPR035917">
    <property type="entry name" value="YjbQ-like_sf"/>
</dbReference>
<sequence length="138" mass="14881">MVHQQEIEIDTAGHGDMHDITDDVAAIVAESGIETGTVHVFNVGSTGAIGCVEFEPGLREDIPAILNKLMPPSRQYGHEQTWHDGNGHSHLQATLLGPSLTVPISAGRPVLGTWQQIFHLECDVKGRRRTVVVTVSGD</sequence>
<comment type="caution">
    <text evidence="2">The sequence shown here is derived from an EMBL/GenBank/DDBJ whole genome shotgun (WGS) entry which is preliminary data.</text>
</comment>
<organism evidence="2">
    <name type="scientific">marine sediment metagenome</name>
    <dbReference type="NCBI Taxonomy" id="412755"/>
    <lineage>
        <taxon>unclassified sequences</taxon>
        <taxon>metagenomes</taxon>
        <taxon>ecological metagenomes</taxon>
    </lineage>
</organism>
<dbReference type="AlphaFoldDB" id="A0A0F9WG34"/>
<name>A0A0F9WG34_9ZZZZ</name>
<dbReference type="NCBIfam" id="TIGR00149">
    <property type="entry name" value="TIGR00149_YjbQ"/>
    <property type="match status" value="1"/>
</dbReference>
<comment type="similarity">
    <text evidence="1">Belongs to the UPF0047 family.</text>
</comment>
<accession>A0A0F9WG34</accession>
<dbReference type="PANTHER" id="PTHR30615:SF8">
    <property type="entry name" value="UPF0047 PROTEIN C4A8.02C"/>
    <property type="match status" value="1"/>
</dbReference>
<dbReference type="InterPro" id="IPR001602">
    <property type="entry name" value="UPF0047_YjbQ-like"/>
</dbReference>
<evidence type="ECO:0008006" key="3">
    <source>
        <dbReference type="Google" id="ProtNLM"/>
    </source>
</evidence>
<dbReference type="PIRSF" id="PIRSF004681">
    <property type="entry name" value="UCP004681"/>
    <property type="match status" value="1"/>
</dbReference>
<dbReference type="PROSITE" id="PS01314">
    <property type="entry name" value="UPF0047"/>
    <property type="match status" value="1"/>
</dbReference>